<evidence type="ECO:0000256" key="1">
    <source>
        <dbReference type="ARBA" id="ARBA00009437"/>
    </source>
</evidence>
<comment type="similarity">
    <text evidence="1">Belongs to the LysR transcriptional regulatory family.</text>
</comment>
<protein>
    <submittedName>
        <fullName evidence="6">Regulatory helix-turn-helix protein, lysR family</fullName>
    </submittedName>
</protein>
<organism evidence="6 7">
    <name type="scientific">Qipengyuania nanhaisediminis</name>
    <dbReference type="NCBI Taxonomy" id="604088"/>
    <lineage>
        <taxon>Bacteria</taxon>
        <taxon>Pseudomonadati</taxon>
        <taxon>Pseudomonadota</taxon>
        <taxon>Alphaproteobacteria</taxon>
        <taxon>Sphingomonadales</taxon>
        <taxon>Erythrobacteraceae</taxon>
        <taxon>Qipengyuania</taxon>
    </lineage>
</organism>
<sequence>MSKKRMETLRLIQLSAFVAAAEKGSVTEAARELGVHRSNVSRYIMDLEDWLSRPLTTDDVPLELTVYGRQFLPIAQQVIELLNDARASLPAAGQ</sequence>
<name>A0A1I5K9P9_9SPHN</name>
<evidence type="ECO:0000313" key="6">
    <source>
        <dbReference type="EMBL" id="SFO81727.1"/>
    </source>
</evidence>
<dbReference type="PANTHER" id="PTHR30126:SF40">
    <property type="entry name" value="HTH-TYPE TRANSCRIPTIONAL REGULATOR GLTR"/>
    <property type="match status" value="1"/>
</dbReference>
<evidence type="ECO:0000256" key="4">
    <source>
        <dbReference type="ARBA" id="ARBA00023163"/>
    </source>
</evidence>
<dbReference type="SUPFAM" id="SSF46785">
    <property type="entry name" value="Winged helix' DNA-binding domain"/>
    <property type="match status" value="1"/>
</dbReference>
<keyword evidence="2" id="KW-0805">Transcription regulation</keyword>
<proteinExistence type="inferred from homology"/>
<evidence type="ECO:0000259" key="5">
    <source>
        <dbReference type="PROSITE" id="PS50931"/>
    </source>
</evidence>
<dbReference type="GO" id="GO:0000976">
    <property type="term" value="F:transcription cis-regulatory region binding"/>
    <property type="evidence" value="ECO:0007669"/>
    <property type="project" value="TreeGrafter"/>
</dbReference>
<feature type="domain" description="HTH lysR-type" evidence="5">
    <location>
        <begin position="9"/>
        <end position="55"/>
    </location>
</feature>
<keyword evidence="3" id="KW-0238">DNA-binding</keyword>
<evidence type="ECO:0000313" key="7">
    <source>
        <dbReference type="Proteomes" id="UP000199331"/>
    </source>
</evidence>
<dbReference type="InterPro" id="IPR036390">
    <property type="entry name" value="WH_DNA-bd_sf"/>
</dbReference>
<accession>A0A1I5K9P9</accession>
<dbReference type="EMBL" id="FOWZ01000001">
    <property type="protein sequence ID" value="SFO81727.1"/>
    <property type="molecule type" value="Genomic_DNA"/>
</dbReference>
<dbReference type="GO" id="GO:0003700">
    <property type="term" value="F:DNA-binding transcription factor activity"/>
    <property type="evidence" value="ECO:0007669"/>
    <property type="project" value="InterPro"/>
</dbReference>
<keyword evidence="4" id="KW-0804">Transcription</keyword>
<gene>
    <name evidence="6" type="ORF">SAMN04488060_0022</name>
</gene>
<dbReference type="PANTHER" id="PTHR30126">
    <property type="entry name" value="HTH-TYPE TRANSCRIPTIONAL REGULATOR"/>
    <property type="match status" value="1"/>
</dbReference>
<keyword evidence="7" id="KW-1185">Reference proteome</keyword>
<dbReference type="InterPro" id="IPR000847">
    <property type="entry name" value="LysR_HTH_N"/>
</dbReference>
<reference evidence="7" key="1">
    <citation type="submission" date="2016-10" db="EMBL/GenBank/DDBJ databases">
        <authorList>
            <person name="Varghese N."/>
            <person name="Submissions S."/>
        </authorList>
    </citation>
    <scope>NUCLEOTIDE SEQUENCE [LARGE SCALE GENOMIC DNA]</scope>
    <source>
        <strain evidence="7">CGMCC 1.7715</strain>
    </source>
</reference>
<dbReference type="Pfam" id="PF00126">
    <property type="entry name" value="HTH_1"/>
    <property type="match status" value="1"/>
</dbReference>
<dbReference type="AlphaFoldDB" id="A0A1I5K9P9"/>
<dbReference type="Gene3D" id="1.10.10.10">
    <property type="entry name" value="Winged helix-like DNA-binding domain superfamily/Winged helix DNA-binding domain"/>
    <property type="match status" value="1"/>
</dbReference>
<evidence type="ECO:0000256" key="2">
    <source>
        <dbReference type="ARBA" id="ARBA00023015"/>
    </source>
</evidence>
<dbReference type="InterPro" id="IPR036388">
    <property type="entry name" value="WH-like_DNA-bd_sf"/>
</dbReference>
<evidence type="ECO:0000256" key="3">
    <source>
        <dbReference type="ARBA" id="ARBA00023125"/>
    </source>
</evidence>
<dbReference type="PROSITE" id="PS50931">
    <property type="entry name" value="HTH_LYSR"/>
    <property type="match status" value="1"/>
</dbReference>
<dbReference type="Proteomes" id="UP000199331">
    <property type="component" value="Unassembled WGS sequence"/>
</dbReference>